<feature type="non-terminal residue" evidence="1">
    <location>
        <position position="1"/>
    </location>
</feature>
<dbReference type="OrthoDB" id="2272203at2759"/>
<gene>
    <name evidence="1" type="ORF">DM01DRAFT_259847</name>
</gene>
<organism evidence="1 2">
    <name type="scientific">Hesseltinella vesiculosa</name>
    <dbReference type="NCBI Taxonomy" id="101127"/>
    <lineage>
        <taxon>Eukaryota</taxon>
        <taxon>Fungi</taxon>
        <taxon>Fungi incertae sedis</taxon>
        <taxon>Mucoromycota</taxon>
        <taxon>Mucoromycotina</taxon>
        <taxon>Mucoromycetes</taxon>
        <taxon>Mucorales</taxon>
        <taxon>Cunninghamellaceae</taxon>
        <taxon>Hesseltinella</taxon>
    </lineage>
</organism>
<protein>
    <submittedName>
        <fullName evidence="1">Uncharacterized protein</fullName>
    </submittedName>
</protein>
<evidence type="ECO:0000313" key="2">
    <source>
        <dbReference type="Proteomes" id="UP000242146"/>
    </source>
</evidence>
<sequence length="53" mass="6001">IQSLISYVTLATKKIRLVAIDYAGLSTTPEDIRQFLKVAKRVKEVIIDHGHNH</sequence>
<reference evidence="1 2" key="1">
    <citation type="submission" date="2016-07" db="EMBL/GenBank/DDBJ databases">
        <title>Pervasive Adenine N6-methylation of Active Genes in Fungi.</title>
        <authorList>
            <consortium name="DOE Joint Genome Institute"/>
            <person name="Mondo S.J."/>
            <person name="Dannebaum R.O."/>
            <person name="Kuo R.C."/>
            <person name="Labutti K."/>
            <person name="Haridas S."/>
            <person name="Kuo A."/>
            <person name="Salamov A."/>
            <person name="Ahrendt S.R."/>
            <person name="Lipzen A."/>
            <person name="Sullivan W."/>
            <person name="Andreopoulos W.B."/>
            <person name="Clum A."/>
            <person name="Lindquist E."/>
            <person name="Daum C."/>
            <person name="Ramamoorthy G.K."/>
            <person name="Gryganskyi A."/>
            <person name="Culley D."/>
            <person name="Magnuson J.K."/>
            <person name="James T.Y."/>
            <person name="O'Malley M.A."/>
            <person name="Stajich J.E."/>
            <person name="Spatafora J.W."/>
            <person name="Visel A."/>
            <person name="Grigoriev I.V."/>
        </authorList>
    </citation>
    <scope>NUCLEOTIDE SEQUENCE [LARGE SCALE GENOMIC DNA]</scope>
    <source>
        <strain evidence="1 2">NRRL 3301</strain>
    </source>
</reference>
<dbReference type="Proteomes" id="UP000242146">
    <property type="component" value="Unassembled WGS sequence"/>
</dbReference>
<keyword evidence="2" id="KW-1185">Reference proteome</keyword>
<name>A0A1X2GFB3_9FUNG</name>
<proteinExistence type="predicted"/>
<comment type="caution">
    <text evidence="1">The sequence shown here is derived from an EMBL/GenBank/DDBJ whole genome shotgun (WGS) entry which is preliminary data.</text>
</comment>
<accession>A0A1X2GFB3</accession>
<dbReference type="EMBL" id="MCGT01000018">
    <property type="protein sequence ID" value="ORX52428.1"/>
    <property type="molecule type" value="Genomic_DNA"/>
</dbReference>
<dbReference type="AlphaFoldDB" id="A0A1X2GFB3"/>
<evidence type="ECO:0000313" key="1">
    <source>
        <dbReference type="EMBL" id="ORX52428.1"/>
    </source>
</evidence>